<dbReference type="EMBL" id="CP000510">
    <property type="protein sequence ID" value="ABM04791.1"/>
    <property type="molecule type" value="Genomic_DNA"/>
</dbReference>
<dbReference type="SMART" id="SM00052">
    <property type="entry name" value="EAL"/>
    <property type="match status" value="1"/>
</dbReference>
<proteinExistence type="predicted"/>
<dbReference type="HOGENOM" id="CLU_000445_70_50_6"/>
<organism evidence="2 3">
    <name type="scientific">Psychromonas ingrahamii (strain DSM 17664 / CCUG 51855 / 37)</name>
    <dbReference type="NCBI Taxonomy" id="357804"/>
    <lineage>
        <taxon>Bacteria</taxon>
        <taxon>Pseudomonadati</taxon>
        <taxon>Pseudomonadota</taxon>
        <taxon>Gammaproteobacteria</taxon>
        <taxon>Alteromonadales</taxon>
        <taxon>Psychromonadaceae</taxon>
        <taxon>Psychromonas</taxon>
    </lineage>
</organism>
<feature type="domain" description="EAL" evidence="1">
    <location>
        <begin position="1"/>
        <end position="238"/>
    </location>
</feature>
<gene>
    <name evidence="2" type="ordered locus">Ping_3093</name>
</gene>
<protein>
    <submittedName>
        <fullName evidence="2">Regulatory protein for cyclic-di-GMP, EAL domain protein</fullName>
    </submittedName>
</protein>
<dbReference type="InterPro" id="IPR035919">
    <property type="entry name" value="EAL_sf"/>
</dbReference>
<dbReference type="RefSeq" id="WP_011771345.1">
    <property type="nucleotide sequence ID" value="NC_008709.1"/>
</dbReference>
<dbReference type="KEGG" id="pin:Ping_3093"/>
<dbReference type="SUPFAM" id="SSF141868">
    <property type="entry name" value="EAL domain-like"/>
    <property type="match status" value="1"/>
</dbReference>
<accession>A1SZ76</accession>
<dbReference type="InterPro" id="IPR050706">
    <property type="entry name" value="Cyclic-di-GMP_PDE-like"/>
</dbReference>
<evidence type="ECO:0000259" key="1">
    <source>
        <dbReference type="PROSITE" id="PS50883"/>
    </source>
</evidence>
<dbReference type="PROSITE" id="PS50883">
    <property type="entry name" value="EAL"/>
    <property type="match status" value="1"/>
</dbReference>
<evidence type="ECO:0000313" key="3">
    <source>
        <dbReference type="Proteomes" id="UP000000639"/>
    </source>
</evidence>
<keyword evidence="3" id="KW-1185">Reference proteome</keyword>
<dbReference type="AlphaFoldDB" id="A1SZ76"/>
<dbReference type="Proteomes" id="UP000000639">
    <property type="component" value="Chromosome"/>
</dbReference>
<reference evidence="2 3" key="1">
    <citation type="submission" date="2007-01" db="EMBL/GenBank/DDBJ databases">
        <title>Complete sequence of Psychromonas ingrahamii 37.</title>
        <authorList>
            <consortium name="US DOE Joint Genome Institute"/>
            <person name="Copeland A."/>
            <person name="Lucas S."/>
            <person name="Lapidus A."/>
            <person name="Barry K."/>
            <person name="Detter J.C."/>
            <person name="Glavina del Rio T."/>
            <person name="Hammon N."/>
            <person name="Israni S."/>
            <person name="Dalin E."/>
            <person name="Tice H."/>
            <person name="Pitluck S."/>
            <person name="Thompson L.S."/>
            <person name="Brettin T."/>
            <person name="Bruce D."/>
            <person name="Han C."/>
            <person name="Tapia R."/>
            <person name="Schmutz J."/>
            <person name="Larimer F."/>
            <person name="Land M."/>
            <person name="Hauser L."/>
            <person name="Kyrpides N."/>
            <person name="Ivanova N."/>
            <person name="Staley J."/>
            <person name="Richardson P."/>
        </authorList>
    </citation>
    <scope>NUCLEOTIDE SEQUENCE [LARGE SCALE GENOMIC DNA]</scope>
    <source>
        <strain evidence="2 3">37</strain>
    </source>
</reference>
<dbReference type="GO" id="GO:0071111">
    <property type="term" value="F:cyclic-guanylate-specific phosphodiesterase activity"/>
    <property type="evidence" value="ECO:0007669"/>
    <property type="project" value="InterPro"/>
</dbReference>
<dbReference type="Pfam" id="PF00563">
    <property type="entry name" value="EAL"/>
    <property type="match status" value="1"/>
</dbReference>
<name>A1SZ76_PSYIN</name>
<dbReference type="PANTHER" id="PTHR33121:SF15">
    <property type="entry name" value="BLUE LIGHT- AND TEMPERATURE-REGULATED ANTIREPRESSOR BLUF"/>
    <property type="match status" value="1"/>
</dbReference>
<evidence type="ECO:0000313" key="2">
    <source>
        <dbReference type="EMBL" id="ABM04791.1"/>
    </source>
</evidence>
<dbReference type="Gene3D" id="3.20.20.450">
    <property type="entry name" value="EAL domain"/>
    <property type="match status" value="1"/>
</dbReference>
<dbReference type="eggNOG" id="COG2200">
    <property type="taxonomic scope" value="Bacteria"/>
</dbReference>
<dbReference type="InterPro" id="IPR001633">
    <property type="entry name" value="EAL_dom"/>
</dbReference>
<sequence>MIKGIEYTHAFQPIINIDAGKVVSYEVLLRGKHNEPPGFIFDQVPTESLMEFDQANRERAIKQASNLGLECSLNLNFTPGSILFEGGKYVEETIAVSQYHGIDAKQLVIEMTECEAINTASELSNVLNKLRRTGVTIALDDFGSGYAGLNLLVDVQPDLIKLDMYLLRNIDKNGPRQAIVRAIFDVCLDLGIDVLAEGVETEEEFDFLNKLGVSLYQGYLFAKPGFESFPPVSIQYLKR</sequence>
<dbReference type="PANTHER" id="PTHR33121">
    <property type="entry name" value="CYCLIC DI-GMP PHOSPHODIESTERASE PDEF"/>
    <property type="match status" value="1"/>
</dbReference>
<dbReference type="CDD" id="cd01948">
    <property type="entry name" value="EAL"/>
    <property type="match status" value="1"/>
</dbReference>
<dbReference type="STRING" id="357804.Ping_3093"/>